<feature type="compositionally biased region" description="Basic residues" evidence="2">
    <location>
        <begin position="595"/>
        <end position="617"/>
    </location>
</feature>
<dbReference type="EMBL" id="PKSL01000058">
    <property type="protein sequence ID" value="POW09105.1"/>
    <property type="molecule type" value="Genomic_DNA"/>
</dbReference>
<feature type="compositionally biased region" description="Polar residues" evidence="2">
    <location>
        <begin position="567"/>
        <end position="576"/>
    </location>
</feature>
<keyword evidence="3" id="KW-0472">Membrane</keyword>
<evidence type="ECO:0000313" key="6">
    <source>
        <dbReference type="Proteomes" id="UP000239156"/>
    </source>
</evidence>
<dbReference type="InterPro" id="IPR050960">
    <property type="entry name" value="AB_hydrolase_4_sf"/>
</dbReference>
<reference evidence="5" key="1">
    <citation type="submission" date="2017-12" db="EMBL/GenBank/DDBJ databases">
        <title>Gene loss provides genomic basis for host adaptation in cereal stripe rust fungi.</title>
        <authorList>
            <person name="Xia C."/>
        </authorList>
    </citation>
    <scope>NUCLEOTIDE SEQUENCE [LARGE SCALE GENOMIC DNA]</scope>
    <source>
        <strain evidence="5">93-210</strain>
    </source>
</reference>
<feature type="compositionally biased region" description="Basic and acidic residues" evidence="2">
    <location>
        <begin position="779"/>
        <end position="789"/>
    </location>
</feature>
<dbReference type="Pfam" id="PF00561">
    <property type="entry name" value="Abhydrolase_1"/>
    <property type="match status" value="1"/>
</dbReference>
<dbReference type="VEuPathDB" id="FungiDB:PSTT_07026"/>
<keyword evidence="3" id="KW-0812">Transmembrane</keyword>
<comment type="caution">
    <text evidence="5">The sequence shown here is derived from an EMBL/GenBank/DDBJ whole genome shotgun (WGS) entry which is preliminary data.</text>
</comment>
<feature type="non-terminal residue" evidence="5">
    <location>
        <position position="1"/>
    </location>
</feature>
<feature type="region of interest" description="Disordered" evidence="2">
    <location>
        <begin position="672"/>
        <end position="813"/>
    </location>
</feature>
<feature type="region of interest" description="Disordered" evidence="2">
    <location>
        <begin position="1009"/>
        <end position="1041"/>
    </location>
</feature>
<comment type="similarity">
    <text evidence="1">Belongs to the AB hydrolase superfamily. AB hydrolase 4 family.</text>
</comment>
<feature type="transmembrane region" description="Helical" evidence="3">
    <location>
        <begin position="57"/>
        <end position="76"/>
    </location>
</feature>
<feature type="region of interest" description="Disordered" evidence="2">
    <location>
        <begin position="838"/>
        <end position="877"/>
    </location>
</feature>
<feature type="domain" description="AB hydrolase-1" evidence="4">
    <location>
        <begin position="170"/>
        <end position="376"/>
    </location>
</feature>
<dbReference type="Proteomes" id="UP000239156">
    <property type="component" value="Unassembled WGS sequence"/>
</dbReference>
<dbReference type="GO" id="GO:0051792">
    <property type="term" value="P:medium-chain fatty acid biosynthetic process"/>
    <property type="evidence" value="ECO:0007669"/>
    <property type="project" value="TreeGrafter"/>
</dbReference>
<dbReference type="PANTHER" id="PTHR10794:SF63">
    <property type="entry name" value="ALPHA_BETA HYDROLASE 1, ISOFORM A"/>
    <property type="match status" value="1"/>
</dbReference>
<protein>
    <recommendedName>
        <fullName evidence="4">AB hydrolase-1 domain-containing protein</fullName>
    </recommendedName>
</protein>
<proteinExistence type="inferred from homology"/>
<accession>A0A2S4VI04</accession>
<dbReference type="PANTHER" id="PTHR10794">
    <property type="entry name" value="ABHYDROLASE DOMAIN-CONTAINING PROTEIN"/>
    <property type="match status" value="1"/>
</dbReference>
<dbReference type="InterPro" id="IPR029058">
    <property type="entry name" value="AB_hydrolase_fold"/>
</dbReference>
<feature type="region of interest" description="Disordered" evidence="2">
    <location>
        <begin position="914"/>
        <end position="954"/>
    </location>
</feature>
<feature type="region of interest" description="Disordered" evidence="2">
    <location>
        <begin position="567"/>
        <end position="630"/>
    </location>
</feature>
<gene>
    <name evidence="5" type="ORF">PSTT_07026</name>
</gene>
<keyword evidence="6" id="KW-1185">Reference proteome</keyword>
<dbReference type="GO" id="GO:0051793">
    <property type="term" value="P:medium-chain fatty acid catabolic process"/>
    <property type="evidence" value="ECO:0007669"/>
    <property type="project" value="TreeGrafter"/>
</dbReference>
<evidence type="ECO:0000256" key="2">
    <source>
        <dbReference type="SAM" id="MobiDB-lite"/>
    </source>
</evidence>
<feature type="compositionally biased region" description="Basic and acidic residues" evidence="2">
    <location>
        <begin position="796"/>
        <end position="808"/>
    </location>
</feature>
<dbReference type="GO" id="GO:0047372">
    <property type="term" value="F:monoacylglycerol lipase activity"/>
    <property type="evidence" value="ECO:0007669"/>
    <property type="project" value="TreeGrafter"/>
</dbReference>
<dbReference type="VEuPathDB" id="FungiDB:PSHT_08912"/>
<dbReference type="InterPro" id="IPR000073">
    <property type="entry name" value="AB_hydrolase_1"/>
</dbReference>
<dbReference type="AlphaFoldDB" id="A0A2S4VI04"/>
<evidence type="ECO:0000256" key="1">
    <source>
        <dbReference type="ARBA" id="ARBA00010884"/>
    </source>
</evidence>
<evidence type="ECO:0000259" key="4">
    <source>
        <dbReference type="Pfam" id="PF00561"/>
    </source>
</evidence>
<feature type="compositionally biased region" description="Low complexity" evidence="2">
    <location>
        <begin position="710"/>
        <end position="722"/>
    </location>
</feature>
<evidence type="ECO:0000256" key="3">
    <source>
        <dbReference type="SAM" id="Phobius"/>
    </source>
</evidence>
<dbReference type="GO" id="GO:0008126">
    <property type="term" value="F:acetylesterase activity"/>
    <property type="evidence" value="ECO:0007669"/>
    <property type="project" value="TreeGrafter"/>
</dbReference>
<dbReference type="Gene3D" id="3.40.50.1820">
    <property type="entry name" value="alpha/beta hydrolase"/>
    <property type="match status" value="1"/>
</dbReference>
<name>A0A2S4VI04_9BASI</name>
<keyword evidence="3" id="KW-1133">Transmembrane helix</keyword>
<evidence type="ECO:0000313" key="5">
    <source>
        <dbReference type="EMBL" id="POW09105.1"/>
    </source>
</evidence>
<organism evidence="5 6">
    <name type="scientific">Puccinia striiformis</name>
    <dbReference type="NCBI Taxonomy" id="27350"/>
    <lineage>
        <taxon>Eukaryota</taxon>
        <taxon>Fungi</taxon>
        <taxon>Dikarya</taxon>
        <taxon>Basidiomycota</taxon>
        <taxon>Pucciniomycotina</taxon>
        <taxon>Pucciniomycetes</taxon>
        <taxon>Pucciniales</taxon>
        <taxon>Pucciniaceae</taxon>
        <taxon>Puccinia</taxon>
    </lineage>
</organism>
<dbReference type="SUPFAM" id="SSF53474">
    <property type="entry name" value="alpha/beta-Hydrolases"/>
    <property type="match status" value="1"/>
</dbReference>
<sequence>GVEDINPQREKRRKKSLSTKLANILGSMVELTSATWKDYNYYSEKGLLLLLGPTRTITPELLILILIIIIIVIRYLNKINKEYNRFQVYSNYHPASLNQDDGNDIRSIVDKECPSIIGPNAFFSPTPWLFNKIDRVEYERRMIRVKDGGQISIDMSPPLSFDSGEEDSRPVLVVLHGLTGGSHESYVRSLLHPLISRFGWRAVVVNFRGCAHTPLLTPKLYNAGATEDIRVVISYLKKKVVSPDVNLHAIGFSLGANVLTKYLGEEQDRSVIKSAVVVGNPWDLYAGHIFLESSFLGRIYSRALASNLRAIDVGALYSNPNQSLYEFDSIVTKSLGGFKSTESYYKSQSSTLVVNQIRIPVLSINARDDPIVSLDSIPVHNVLDNPFLMVLVSRFGGHLGWFEGVLNPRRMIDRPITEWFVAMNKHTRSQNIADSNDHSDVVGVHKLGVLQGSCNMNDDDTIQGFLDLDCSSSNLKKYWCVVMGRSGYNHHHTLQLQIKLDESKRELLICQQQLKLTSDNLYTLKQHAISNALKLKLTRFKELGANIQDIATQAILLIAKLEPPTVEQHQQSSTDFESCDEDPVSQNEDPPITPIKKKIPAKVTVRGRNHRATHNKRHSESRLPHQSILRPRSLSLSRLELPKDLQINPPATRKIDKTRDSLNSFKLFSKGMLSRLGGGTGTAVGVVKKGKQRKESRLSQSQQKKKHTMKSPSKAGSGPSSPIIRRSLTEGTSSSIVPPITTARYRGQGRGRGGSSSWGSPATHPPGLIGRHRYSHQKRATDLDDDHHLGSSASDYDDHHDHHERRGTELSTLIDYLPENEKVFRRKRGQEHRDAVAALTKHTDTSSSPPRHHHRGNGSSSPSALVPNHTPPLFHHLHNQNRLPAPVLDDDILLQQQPDLDPDQFVQYDSDLHFSESNIDGTDDRLSPGYHLHPSHPPHHHQEEETETDAQNRGQHDRIHIDGVGRQDYPGEESAIANLSVDRKSGLNSLGLPLDLSINESSIGNHHLLLQTHNDRGYSKTSAPAPDSDPGSGSGAPPLDS</sequence>